<reference evidence="2 3" key="1">
    <citation type="submission" date="2016-04" db="EMBL/GenBank/DDBJ databases">
        <title>A degradative enzymes factory behind the ericoid mycorrhizal symbiosis.</title>
        <authorList>
            <consortium name="DOE Joint Genome Institute"/>
            <person name="Martino E."/>
            <person name="Morin E."/>
            <person name="Grelet G."/>
            <person name="Kuo A."/>
            <person name="Kohler A."/>
            <person name="Daghino S."/>
            <person name="Barry K."/>
            <person name="Choi C."/>
            <person name="Cichocki N."/>
            <person name="Clum A."/>
            <person name="Copeland A."/>
            <person name="Hainaut M."/>
            <person name="Haridas S."/>
            <person name="Labutti K."/>
            <person name="Lindquist E."/>
            <person name="Lipzen A."/>
            <person name="Khouja H.-R."/>
            <person name="Murat C."/>
            <person name="Ohm R."/>
            <person name="Olson A."/>
            <person name="Spatafora J."/>
            <person name="Veneault-Fourrey C."/>
            <person name="Henrissat B."/>
            <person name="Grigoriev I."/>
            <person name="Martin F."/>
            <person name="Perotto S."/>
        </authorList>
    </citation>
    <scope>NUCLEOTIDE SEQUENCE [LARGE SCALE GENOMIC DNA]</scope>
    <source>
        <strain evidence="2 3">F</strain>
    </source>
</reference>
<feature type="compositionally biased region" description="Pro residues" evidence="1">
    <location>
        <begin position="55"/>
        <end position="67"/>
    </location>
</feature>
<sequence length="276" mass="31672">MVSLRSGKAVNGSSTSKKSESSQKPKPQQKANISKKRKAETEAPEEDKENEVRPSTPPPKPKAPAPPLGDSELANMPGYERTPGRVGPIKPEDRNCRPNIEPFKGPKGKKVRKTAWEKDEEFKQFAREHEDHPFHELYVCFDKGPKGSPTYDKSGFELDWNAVAHWMEPQTYNKAKIMRGMDRAVDKAQEDAKKMAAIFFEKGEAPERPEFSNGKNYWKDRVSKDLNVPWHRVEVEHFKEWEKKGFKKARRGEYENFSEQESKGMTRLLIGASLRK</sequence>
<evidence type="ECO:0000313" key="3">
    <source>
        <dbReference type="Proteomes" id="UP000235786"/>
    </source>
</evidence>
<proteinExistence type="predicted"/>
<accession>A0A2J6S9S0</accession>
<organism evidence="2 3">
    <name type="scientific">Hyaloscypha variabilis (strain UAMH 11265 / GT02V1 / F)</name>
    <name type="common">Meliniomyces variabilis</name>
    <dbReference type="NCBI Taxonomy" id="1149755"/>
    <lineage>
        <taxon>Eukaryota</taxon>
        <taxon>Fungi</taxon>
        <taxon>Dikarya</taxon>
        <taxon>Ascomycota</taxon>
        <taxon>Pezizomycotina</taxon>
        <taxon>Leotiomycetes</taxon>
        <taxon>Helotiales</taxon>
        <taxon>Hyaloscyphaceae</taxon>
        <taxon>Hyaloscypha</taxon>
        <taxon>Hyaloscypha variabilis</taxon>
    </lineage>
</organism>
<dbReference type="OrthoDB" id="197676at2759"/>
<dbReference type="EMBL" id="KZ613938">
    <property type="protein sequence ID" value="PMD47512.1"/>
    <property type="molecule type" value="Genomic_DNA"/>
</dbReference>
<evidence type="ECO:0000256" key="1">
    <source>
        <dbReference type="SAM" id="MobiDB-lite"/>
    </source>
</evidence>
<keyword evidence="3" id="KW-1185">Reference proteome</keyword>
<gene>
    <name evidence="2" type="ORF">L207DRAFT_506515</name>
</gene>
<dbReference type="Proteomes" id="UP000235786">
    <property type="component" value="Unassembled WGS sequence"/>
</dbReference>
<protein>
    <submittedName>
        <fullName evidence="2">Uncharacterized protein</fullName>
    </submittedName>
</protein>
<feature type="region of interest" description="Disordered" evidence="1">
    <location>
        <begin position="1"/>
        <end position="114"/>
    </location>
</feature>
<name>A0A2J6S9S0_HYAVF</name>
<evidence type="ECO:0000313" key="2">
    <source>
        <dbReference type="EMBL" id="PMD47512.1"/>
    </source>
</evidence>
<dbReference type="STRING" id="1149755.A0A2J6S9S0"/>
<dbReference type="AlphaFoldDB" id="A0A2J6S9S0"/>